<proteinExistence type="predicted"/>
<sequence>AAALGPEQLEGAAAKARALAAACMEDSDDEAAAGDRTAPPPEETSGVPGLSCFGWVGGIRCKWRGGVLARDGSIYCVPDCAGEVLCIQPGSKEVTTFGPVGNGRWKWRGGVLGADGKIYCAPYEPHENGLCIDPAKRRVTPVNAFDGAGLRLPGFISAPDVLCVPLC</sequence>
<feature type="non-terminal residue" evidence="2">
    <location>
        <position position="1"/>
    </location>
</feature>
<feature type="region of interest" description="Disordered" evidence="1">
    <location>
        <begin position="26"/>
        <end position="45"/>
    </location>
</feature>
<organism evidence="2 3">
    <name type="scientific">Polarella glacialis</name>
    <name type="common">Dinoflagellate</name>
    <dbReference type="NCBI Taxonomy" id="89957"/>
    <lineage>
        <taxon>Eukaryota</taxon>
        <taxon>Sar</taxon>
        <taxon>Alveolata</taxon>
        <taxon>Dinophyceae</taxon>
        <taxon>Suessiales</taxon>
        <taxon>Suessiaceae</taxon>
        <taxon>Polarella</taxon>
    </lineage>
</organism>
<comment type="caution">
    <text evidence="2">The sequence shown here is derived from an EMBL/GenBank/DDBJ whole genome shotgun (WGS) entry which is preliminary data.</text>
</comment>
<evidence type="ECO:0000313" key="3">
    <source>
        <dbReference type="Proteomes" id="UP000626109"/>
    </source>
</evidence>
<evidence type="ECO:0000313" key="2">
    <source>
        <dbReference type="EMBL" id="CAE8711862.1"/>
    </source>
</evidence>
<reference evidence="2" key="1">
    <citation type="submission" date="2021-02" db="EMBL/GenBank/DDBJ databases">
        <authorList>
            <person name="Dougan E. K."/>
            <person name="Rhodes N."/>
            <person name="Thang M."/>
            <person name="Chan C."/>
        </authorList>
    </citation>
    <scope>NUCLEOTIDE SEQUENCE</scope>
</reference>
<accession>A0A813KXR7</accession>
<dbReference type="EMBL" id="CAJNNW010032232">
    <property type="protein sequence ID" value="CAE8711862.1"/>
    <property type="molecule type" value="Genomic_DNA"/>
</dbReference>
<protein>
    <submittedName>
        <fullName evidence="2">Uncharacterized protein</fullName>
    </submittedName>
</protein>
<evidence type="ECO:0000256" key="1">
    <source>
        <dbReference type="SAM" id="MobiDB-lite"/>
    </source>
</evidence>
<dbReference type="AlphaFoldDB" id="A0A813KXR7"/>
<name>A0A813KXR7_POLGL</name>
<gene>
    <name evidence="2" type="ORF">PGLA2088_LOCUS36708</name>
</gene>
<dbReference type="Proteomes" id="UP000626109">
    <property type="component" value="Unassembled WGS sequence"/>
</dbReference>